<feature type="domain" description="Transglycosylase SLT" evidence="4">
    <location>
        <begin position="406"/>
        <end position="512"/>
    </location>
</feature>
<gene>
    <name evidence="5" type="ORF">FHS50_000768</name>
</gene>
<dbReference type="CDD" id="cd13401">
    <property type="entry name" value="Slt70-like"/>
    <property type="match status" value="1"/>
</dbReference>
<evidence type="ECO:0000259" key="4">
    <source>
        <dbReference type="Pfam" id="PF01464"/>
    </source>
</evidence>
<organism evidence="5 6">
    <name type="scientific">Sphingomicrobium lutaoense</name>
    <dbReference type="NCBI Taxonomy" id="515949"/>
    <lineage>
        <taxon>Bacteria</taxon>
        <taxon>Pseudomonadati</taxon>
        <taxon>Pseudomonadota</taxon>
        <taxon>Alphaproteobacteria</taxon>
        <taxon>Sphingomonadales</taxon>
        <taxon>Sphingomonadaceae</taxon>
        <taxon>Sphingomicrobium</taxon>
    </lineage>
</organism>
<comment type="caution">
    <text evidence="5">The sequence shown here is derived from an EMBL/GenBank/DDBJ whole genome shotgun (WGS) entry which is preliminary data.</text>
</comment>
<dbReference type="AlphaFoldDB" id="A0A839Z2D0"/>
<dbReference type="SUPFAM" id="SSF53955">
    <property type="entry name" value="Lysozyme-like"/>
    <property type="match status" value="1"/>
</dbReference>
<sequence length="566" mass="62860">MSLTFLLAALGVQAQDPLAPLPQPAPPPAQERQVVAPPAYQLPEPTAPNVLGAIAQKRWDIARALVDRMDRRDPMESYVRAELYLAAGSPEVSAAELVSLIERGRDLPQAAQLARLAQRRGAGPQPVAAQQPIVSLGSAPRRVRARPVDDPGTEEVRTAIRPYIEADDPEPAEAIYRDARDRLSRDALAEIAQKVAFIYYVVGRDQDARRIAADGRANGSGEWAARASYLEGLAAWRAGDCDGASSAFRWAALATGNREIAAGGHYWSARAEQACRRPHQVAARMRAAAEDVETFYGQVARLTLGMDRRPPERVEAPRPDHIRRVEDLPNVRRAIAFAGIGYRGHAEDLLKHQARIGSPEDHRALLEIAKRHSLAGAQYWLATNGPRGAKTDVADRYPAPSWNPENGWRIDPYMAYAHIIQESDFREWVVSPADAVGLMQVRPGTARDTARRRGQTVSVDMLKRAETNIDHGQEFIALTRSDRYFQDQLPRIIAAYNAGPVPVRRWNGIRDNGDPLLWMESLPYWETRGYVPAVLRNYFVYHALAGNEPSALKGLAEHRWPTYPTR</sequence>
<evidence type="ECO:0000313" key="6">
    <source>
        <dbReference type="Proteomes" id="UP000578569"/>
    </source>
</evidence>
<evidence type="ECO:0000256" key="3">
    <source>
        <dbReference type="ARBA" id="ARBA00022729"/>
    </source>
</evidence>
<comment type="similarity">
    <text evidence="1">Belongs to the transglycosylase Slt family.</text>
</comment>
<comment type="similarity">
    <text evidence="2">Belongs to the virb1 family.</text>
</comment>
<dbReference type="EMBL" id="JACICF010000001">
    <property type="protein sequence ID" value="MBB3763745.1"/>
    <property type="molecule type" value="Genomic_DNA"/>
</dbReference>
<protein>
    <recommendedName>
        <fullName evidence="4">Transglycosylase SLT domain-containing protein</fullName>
    </recommendedName>
</protein>
<dbReference type="InterPro" id="IPR008258">
    <property type="entry name" value="Transglycosylase_SLT_dom_1"/>
</dbReference>
<dbReference type="InterPro" id="IPR023346">
    <property type="entry name" value="Lysozyme-like_dom_sf"/>
</dbReference>
<dbReference type="GO" id="GO:0004553">
    <property type="term" value="F:hydrolase activity, hydrolyzing O-glycosyl compounds"/>
    <property type="evidence" value="ECO:0007669"/>
    <property type="project" value="InterPro"/>
</dbReference>
<dbReference type="InterPro" id="IPR008939">
    <property type="entry name" value="Lytic_TGlycosylase_superhlx_U"/>
</dbReference>
<evidence type="ECO:0000256" key="2">
    <source>
        <dbReference type="ARBA" id="ARBA00009387"/>
    </source>
</evidence>
<dbReference type="Pfam" id="PF01464">
    <property type="entry name" value="SLT"/>
    <property type="match status" value="1"/>
</dbReference>
<dbReference type="SUPFAM" id="SSF48435">
    <property type="entry name" value="Bacterial muramidases"/>
    <property type="match status" value="1"/>
</dbReference>
<name>A0A839Z2D0_9SPHN</name>
<reference evidence="5 6" key="1">
    <citation type="submission" date="2020-08" db="EMBL/GenBank/DDBJ databases">
        <title>Genomic Encyclopedia of Type Strains, Phase IV (KMG-IV): sequencing the most valuable type-strain genomes for metagenomic binning, comparative biology and taxonomic classification.</title>
        <authorList>
            <person name="Goeker M."/>
        </authorList>
    </citation>
    <scope>NUCLEOTIDE SEQUENCE [LARGE SCALE GENOMIC DNA]</scope>
    <source>
        <strain evidence="5 6">DSM 24194</strain>
    </source>
</reference>
<keyword evidence="3" id="KW-0732">Signal</keyword>
<keyword evidence="6" id="KW-1185">Reference proteome</keyword>
<dbReference type="Proteomes" id="UP000578569">
    <property type="component" value="Unassembled WGS sequence"/>
</dbReference>
<dbReference type="RefSeq" id="WP_183933070.1">
    <property type="nucleotide sequence ID" value="NZ_JACICF010000001.1"/>
</dbReference>
<proteinExistence type="inferred from homology"/>
<evidence type="ECO:0000313" key="5">
    <source>
        <dbReference type="EMBL" id="MBB3763745.1"/>
    </source>
</evidence>
<accession>A0A839Z2D0</accession>
<dbReference type="PANTHER" id="PTHR37423">
    <property type="entry name" value="SOLUBLE LYTIC MUREIN TRANSGLYCOSYLASE-RELATED"/>
    <property type="match status" value="1"/>
</dbReference>
<dbReference type="GO" id="GO:0042597">
    <property type="term" value="C:periplasmic space"/>
    <property type="evidence" value="ECO:0007669"/>
    <property type="project" value="InterPro"/>
</dbReference>
<dbReference type="PANTHER" id="PTHR37423:SF2">
    <property type="entry name" value="MEMBRANE-BOUND LYTIC MUREIN TRANSGLYCOSYLASE C"/>
    <property type="match status" value="1"/>
</dbReference>
<evidence type="ECO:0000256" key="1">
    <source>
        <dbReference type="ARBA" id="ARBA00007734"/>
    </source>
</evidence>
<dbReference type="Gene3D" id="1.10.530.10">
    <property type="match status" value="1"/>
</dbReference>